<reference evidence="1" key="1">
    <citation type="submission" date="2022-12" db="EMBL/GenBank/DDBJ databases">
        <title>New Phytohabitans aurantiacus sp. RD004123 nov., an actinomycete isolated from soil.</title>
        <authorList>
            <person name="Triningsih D.W."/>
            <person name="Harunari E."/>
            <person name="Igarashi Y."/>
        </authorList>
    </citation>
    <scope>NUCLEOTIDE SEQUENCE</scope>
    <source>
        <strain evidence="1">RD004123</strain>
    </source>
</reference>
<evidence type="ECO:0008006" key="3">
    <source>
        <dbReference type="Google" id="ProtNLM"/>
    </source>
</evidence>
<organism evidence="1 2">
    <name type="scientific">Phytohabitans aurantiacus</name>
    <dbReference type="NCBI Taxonomy" id="3016789"/>
    <lineage>
        <taxon>Bacteria</taxon>
        <taxon>Bacillati</taxon>
        <taxon>Actinomycetota</taxon>
        <taxon>Actinomycetes</taxon>
        <taxon>Micromonosporales</taxon>
        <taxon>Micromonosporaceae</taxon>
    </lineage>
</organism>
<gene>
    <name evidence="1" type="ORF">Pa4123_28720</name>
</gene>
<sequence>MWTAEIRLPDVVPVLSRGKHRNPRKGACFMELASFLAGEPWNDHPACTHPLLAGLARLVNDYTTDAGRQRLATLVPSVIGLTGDDLHVDARIAQRAATTALPVVGAERQNVLAVSVLACDRILAELDGRSPSQLEQTTRDALARAPHAARWARRFAEGIAISPESFRRRSAPMTVEYAVEGIAKACVDDPDRMLHTLLDGAIEDTRALLTPTPVDTRGLVKG</sequence>
<accession>A0ABQ5QU99</accession>
<keyword evidence="2" id="KW-1185">Reference proteome</keyword>
<name>A0ABQ5QU99_9ACTN</name>
<evidence type="ECO:0000313" key="2">
    <source>
        <dbReference type="Proteomes" id="UP001144280"/>
    </source>
</evidence>
<comment type="caution">
    <text evidence="1">The sequence shown here is derived from an EMBL/GenBank/DDBJ whole genome shotgun (WGS) entry which is preliminary data.</text>
</comment>
<proteinExistence type="predicted"/>
<dbReference type="EMBL" id="BSDI01000011">
    <property type="protein sequence ID" value="GLH97597.1"/>
    <property type="molecule type" value="Genomic_DNA"/>
</dbReference>
<protein>
    <recommendedName>
        <fullName evidence="3">DUF222 domain-containing protein</fullName>
    </recommendedName>
</protein>
<dbReference type="RefSeq" id="WP_281895630.1">
    <property type="nucleotide sequence ID" value="NZ_BSDI01000011.1"/>
</dbReference>
<dbReference type="Proteomes" id="UP001144280">
    <property type="component" value="Unassembled WGS sequence"/>
</dbReference>
<evidence type="ECO:0000313" key="1">
    <source>
        <dbReference type="EMBL" id="GLH97597.1"/>
    </source>
</evidence>